<keyword evidence="2" id="KW-0472">Membrane</keyword>
<keyword evidence="2" id="KW-0812">Transmembrane</keyword>
<organism evidence="3 4">
    <name type="scientific">Legionella londiniensis</name>
    <dbReference type="NCBI Taxonomy" id="45068"/>
    <lineage>
        <taxon>Bacteria</taxon>
        <taxon>Pseudomonadati</taxon>
        <taxon>Pseudomonadota</taxon>
        <taxon>Gammaproteobacteria</taxon>
        <taxon>Legionellales</taxon>
        <taxon>Legionellaceae</taxon>
        <taxon>Legionella</taxon>
    </lineage>
</organism>
<feature type="transmembrane region" description="Helical" evidence="2">
    <location>
        <begin position="613"/>
        <end position="639"/>
    </location>
</feature>
<dbReference type="AlphaFoldDB" id="A0A0W0VMR1"/>
<protein>
    <submittedName>
        <fullName evidence="3">Uncharacterized protein</fullName>
    </submittedName>
</protein>
<feature type="transmembrane region" description="Helical" evidence="2">
    <location>
        <begin position="577"/>
        <end position="601"/>
    </location>
</feature>
<evidence type="ECO:0000256" key="2">
    <source>
        <dbReference type="SAM" id="Phobius"/>
    </source>
</evidence>
<feature type="transmembrane region" description="Helical" evidence="2">
    <location>
        <begin position="645"/>
        <end position="666"/>
    </location>
</feature>
<proteinExistence type="predicted"/>
<comment type="caution">
    <text evidence="3">The sequence shown here is derived from an EMBL/GenBank/DDBJ whole genome shotgun (WGS) entry which is preliminary data.</text>
</comment>
<feature type="region of interest" description="Disordered" evidence="1">
    <location>
        <begin position="791"/>
        <end position="827"/>
    </location>
</feature>
<dbReference type="PATRIC" id="fig|45068.5.peg.1560"/>
<dbReference type="STRING" id="45068.Llon_1440"/>
<evidence type="ECO:0000313" key="4">
    <source>
        <dbReference type="Proteomes" id="UP000054997"/>
    </source>
</evidence>
<feature type="transmembrane region" description="Helical" evidence="2">
    <location>
        <begin position="678"/>
        <end position="705"/>
    </location>
</feature>
<name>A0A0W0VMR1_9GAMM</name>
<evidence type="ECO:0000313" key="3">
    <source>
        <dbReference type="EMBL" id="KTD21342.1"/>
    </source>
</evidence>
<feature type="transmembrane region" description="Helical" evidence="2">
    <location>
        <begin position="711"/>
        <end position="739"/>
    </location>
</feature>
<dbReference type="RefSeq" id="WP_058529417.1">
    <property type="nucleotide sequence ID" value="NZ_CAAAHZ010000008.1"/>
</dbReference>
<dbReference type="Proteomes" id="UP000054997">
    <property type="component" value="Unassembled WGS sequence"/>
</dbReference>
<feature type="compositionally biased region" description="Basic and acidic residues" evidence="1">
    <location>
        <begin position="791"/>
        <end position="803"/>
    </location>
</feature>
<evidence type="ECO:0000256" key="1">
    <source>
        <dbReference type="SAM" id="MobiDB-lite"/>
    </source>
</evidence>
<feature type="transmembrane region" description="Helical" evidence="2">
    <location>
        <begin position="546"/>
        <end position="571"/>
    </location>
</feature>
<dbReference type="OrthoDB" id="5654441at2"/>
<keyword evidence="2" id="KW-1133">Transmembrane helix</keyword>
<dbReference type="EMBL" id="LNYK01000016">
    <property type="protein sequence ID" value="KTD21342.1"/>
    <property type="molecule type" value="Genomic_DNA"/>
</dbReference>
<reference evidence="3 4" key="1">
    <citation type="submission" date="2015-11" db="EMBL/GenBank/DDBJ databases">
        <title>Genomic analysis of 38 Legionella species identifies large and diverse effector repertoires.</title>
        <authorList>
            <person name="Burstein D."/>
            <person name="Amaro F."/>
            <person name="Zusman T."/>
            <person name="Lifshitz Z."/>
            <person name="Cohen O."/>
            <person name="Gilbert J.A."/>
            <person name="Pupko T."/>
            <person name="Shuman H.A."/>
            <person name="Segal G."/>
        </authorList>
    </citation>
    <scope>NUCLEOTIDE SEQUENCE [LARGE SCALE GENOMIC DNA]</scope>
    <source>
        <strain evidence="3 4">ATCC 49505</strain>
    </source>
</reference>
<gene>
    <name evidence="3" type="ORF">Llon_1440</name>
</gene>
<keyword evidence="4" id="KW-1185">Reference proteome</keyword>
<sequence>MPKKLSGSFTDILQSYTDKEGYEDFIKVNNEGYKTVIENDLPRSRLVDFSGKTFADFKNECLQESVYKNHYRQGCFDGGLVEDIFLLYLNKTEMQRENFNPERLKRTTLRFAYRDKNNQICTLGLVIPENSPGEWSLMVIQNATAPLDKRQATLLYNNSWIEDNNSVIAVESHNSLNQELRQALNNDDVYNLVTGIIDQNNEVSSEKLRELKGRISENQNIDNRDFKNTILRQYREFSDQNLPNNSSVKSTFETLEKTIQEDIDFYRDDKFSKALETIHRTIHEEINQLEDKEAAKELSLKSQLFYYSLNLRLEENFSSRIKKALEDKSKGDELERVFNKLPINDPGFEQYISDFFNRQIKDSQISYETQIKIIEKTTQDRGRKSQTQEAETGSIFDKNGKLAPWVADELPENSRDAIGQFIKNIFAKARETVLTPEGELRKELKDAMGQENYNKLVDMYGKDYVHNKLVNSMIMAMSGPLTSLPLQSNPSAADMAFAAITSKLLDHERLYQQKQLKESELKQSENQPGRLMQFWQAVKRPALETAAIATSTAGGAAVGAIVGMLVGTFALPGIGTGLGAAIGAAAGAGVGAVASTGGVGLSRLFSNSPLGRLFGTAATTVASTGIGAAIGAALGTFVFPGIGTGIGAAIGAGFGLATGVGISGVAQAIKSQSAFAKLLGVGLTGSATTAIGAGIGAILGSLIPIPGVGTLAGILIGAGIGAGVGALTTAVPALTAYLMPVAQRAMAQKQENLAEITQEESPIRGSNPYAHDHLARSANVNHVPAIQAENENHVQTKIEREQTQPELVEVEERDEEERSSFTPTSTQ</sequence>
<accession>A0A0W0VMR1</accession>
<feature type="compositionally biased region" description="Acidic residues" evidence="1">
    <location>
        <begin position="808"/>
        <end position="817"/>
    </location>
</feature>